<evidence type="ECO:0000313" key="3">
    <source>
        <dbReference type="Proteomes" id="UP000011115"/>
    </source>
</evidence>
<reference evidence="2" key="2">
    <citation type="submission" date="2015-06" db="UniProtKB">
        <authorList>
            <consortium name="EnsemblPlants"/>
        </authorList>
    </citation>
    <scope>IDENTIFICATION</scope>
    <source>
        <strain evidence="2">DM1-3 516 R44</strain>
    </source>
</reference>
<reference evidence="3" key="1">
    <citation type="journal article" date="2011" name="Nature">
        <title>Genome sequence and analysis of the tuber crop potato.</title>
        <authorList>
            <consortium name="The Potato Genome Sequencing Consortium"/>
        </authorList>
    </citation>
    <scope>NUCLEOTIDE SEQUENCE [LARGE SCALE GENOMIC DNA]</scope>
    <source>
        <strain evidence="3">cv. DM1-3 516 R44</strain>
    </source>
</reference>
<name>M1DKN5_SOLTU</name>
<dbReference type="HOGENOM" id="CLU_1028225_0_0_1"/>
<keyword evidence="3" id="KW-1185">Reference proteome</keyword>
<accession>M1DKN5</accession>
<dbReference type="Proteomes" id="UP000011115">
    <property type="component" value="Unassembled WGS sequence"/>
</dbReference>
<dbReference type="PaxDb" id="4113-PGSC0003DMT400090559"/>
<organism evidence="2 3">
    <name type="scientific">Solanum tuberosum</name>
    <name type="common">Potato</name>
    <dbReference type="NCBI Taxonomy" id="4113"/>
    <lineage>
        <taxon>Eukaryota</taxon>
        <taxon>Viridiplantae</taxon>
        <taxon>Streptophyta</taxon>
        <taxon>Embryophyta</taxon>
        <taxon>Tracheophyta</taxon>
        <taxon>Spermatophyta</taxon>
        <taxon>Magnoliopsida</taxon>
        <taxon>eudicotyledons</taxon>
        <taxon>Gunneridae</taxon>
        <taxon>Pentapetalae</taxon>
        <taxon>asterids</taxon>
        <taxon>lamiids</taxon>
        <taxon>Solanales</taxon>
        <taxon>Solanaceae</taxon>
        <taxon>Solanoideae</taxon>
        <taxon>Solaneae</taxon>
        <taxon>Solanum</taxon>
    </lineage>
</organism>
<feature type="compositionally biased region" description="Basic and acidic residues" evidence="1">
    <location>
        <begin position="207"/>
        <end position="222"/>
    </location>
</feature>
<dbReference type="InParanoid" id="M1DKN5"/>
<protein>
    <submittedName>
        <fullName evidence="2">Uncharacterized protein</fullName>
    </submittedName>
</protein>
<evidence type="ECO:0000256" key="1">
    <source>
        <dbReference type="SAM" id="MobiDB-lite"/>
    </source>
</evidence>
<dbReference type="EnsemblPlants" id="PGSC0003DMT400090559">
    <property type="protein sequence ID" value="PGSC0003DMT400090559"/>
    <property type="gene ID" value="PGSC0003DMG400040130"/>
</dbReference>
<dbReference type="Gramene" id="PGSC0003DMT400090559">
    <property type="protein sequence ID" value="PGSC0003DMT400090559"/>
    <property type="gene ID" value="PGSC0003DMG400040130"/>
</dbReference>
<sequence>MLWAIGRYGTTSRNCSTMRRLLPFSADLILFFRAQHTRTNGELTQDQKGLVKDCNGVECKVAGEAVCIYASVPGVSSDGIEMPDPLEATVGISVGNVWITGCTIVSIRSGKSLNMPLSLLYCVSSSCTDINLSSVSASDPVCSAPSLCTSPIVSGASSSSAFSISEVNSIDLIVYVLPQTCNLAFKVITLEASPYMLSQAMTLAVKESTEVERGDEETPKAYEEEEEGVGIPEGSEARSGEDASAGNESILTSAEVSVGAALRLSTSSRVN</sequence>
<evidence type="ECO:0000313" key="2">
    <source>
        <dbReference type="EnsemblPlants" id="PGSC0003DMT400090559"/>
    </source>
</evidence>
<feature type="region of interest" description="Disordered" evidence="1">
    <location>
        <begin position="206"/>
        <end position="249"/>
    </location>
</feature>
<proteinExistence type="predicted"/>
<dbReference type="AlphaFoldDB" id="M1DKN5"/>